<keyword evidence="1" id="KW-1133">Transmembrane helix</keyword>
<keyword evidence="1" id="KW-0812">Transmembrane</keyword>
<dbReference type="KEGG" id="kpul:GXN76_03485"/>
<dbReference type="PANTHER" id="PTHR38441">
    <property type="entry name" value="INTEGRAL MEMBRANE PROTEIN-RELATED"/>
    <property type="match status" value="1"/>
</dbReference>
<keyword evidence="1" id="KW-0472">Membrane</keyword>
<dbReference type="Proteomes" id="UP000503088">
    <property type="component" value="Chromosome"/>
</dbReference>
<organism evidence="2 3">
    <name type="scientific">Kroppenstedtia pulmonis</name>
    <dbReference type="NCBI Taxonomy" id="1380685"/>
    <lineage>
        <taxon>Bacteria</taxon>
        <taxon>Bacillati</taxon>
        <taxon>Bacillota</taxon>
        <taxon>Bacilli</taxon>
        <taxon>Bacillales</taxon>
        <taxon>Thermoactinomycetaceae</taxon>
        <taxon>Kroppenstedtia</taxon>
    </lineage>
</organism>
<feature type="transmembrane region" description="Helical" evidence="1">
    <location>
        <begin position="7"/>
        <end position="23"/>
    </location>
</feature>
<evidence type="ECO:0000313" key="2">
    <source>
        <dbReference type="EMBL" id="QKG85877.1"/>
    </source>
</evidence>
<evidence type="ECO:0000256" key="1">
    <source>
        <dbReference type="SAM" id="Phobius"/>
    </source>
</evidence>
<reference evidence="2 3" key="1">
    <citation type="submission" date="2020-01" db="EMBL/GenBank/DDBJ databases">
        <authorList>
            <person name="Gulvik C.A."/>
            <person name="Batra D.G."/>
        </authorList>
    </citation>
    <scope>NUCLEOTIDE SEQUENCE [LARGE SCALE GENOMIC DNA]</scope>
    <source>
        <strain evidence="2 3">W9323</strain>
    </source>
</reference>
<feature type="transmembrane region" description="Helical" evidence="1">
    <location>
        <begin position="43"/>
        <end position="63"/>
    </location>
</feature>
<dbReference type="PANTHER" id="PTHR38441:SF1">
    <property type="entry name" value="MEMBRANE PROTEIN"/>
    <property type="match status" value="1"/>
</dbReference>
<proteinExistence type="predicted"/>
<gene>
    <name evidence="2" type="ORF">GXN76_03485</name>
</gene>
<keyword evidence="3" id="KW-1185">Reference proteome</keyword>
<dbReference type="InterPro" id="IPR007436">
    <property type="entry name" value="DUF485"/>
</dbReference>
<dbReference type="Pfam" id="PF04341">
    <property type="entry name" value="DUF485"/>
    <property type="match status" value="1"/>
</dbReference>
<sequence>MMRRKKRFVFSATMFFLVYYFSLPILNGYTDWLNIQVIGSINLVYLFALSQIIMAWVLAVLYIRHANQMDRHVKAIGHDGKEDSP</sequence>
<evidence type="ECO:0000313" key="3">
    <source>
        <dbReference type="Proteomes" id="UP000503088"/>
    </source>
</evidence>
<accession>A0A7D4CXH2</accession>
<dbReference type="EMBL" id="CP048104">
    <property type="protein sequence ID" value="QKG85877.1"/>
    <property type="molecule type" value="Genomic_DNA"/>
</dbReference>
<name>A0A7D4CXH2_9BACL</name>
<dbReference type="AlphaFoldDB" id="A0A7D4CXH2"/>
<protein>
    <submittedName>
        <fullName evidence="2">DUF485 domain-containing protein</fullName>
    </submittedName>
</protein>